<proteinExistence type="predicted"/>
<evidence type="ECO:0000313" key="1">
    <source>
        <dbReference type="EMBL" id="KAA6315778.1"/>
    </source>
</evidence>
<dbReference type="EMBL" id="SNRY01005124">
    <property type="protein sequence ID" value="KAA6315778.1"/>
    <property type="molecule type" value="Genomic_DNA"/>
</dbReference>
<sequence length="26" mass="3030">MFSTLDKIYSVTCCPFCVAKERENML</sequence>
<comment type="caution">
    <text evidence="1">The sequence shown here is derived from an EMBL/GenBank/DDBJ whole genome shotgun (WGS) entry which is preliminary data.</text>
</comment>
<dbReference type="AlphaFoldDB" id="A0A5J4Q424"/>
<organism evidence="1">
    <name type="scientific">termite gut metagenome</name>
    <dbReference type="NCBI Taxonomy" id="433724"/>
    <lineage>
        <taxon>unclassified sequences</taxon>
        <taxon>metagenomes</taxon>
        <taxon>organismal metagenomes</taxon>
    </lineage>
</organism>
<feature type="non-terminal residue" evidence="1">
    <location>
        <position position="26"/>
    </location>
</feature>
<gene>
    <name evidence="1" type="ORF">EZS27_033815</name>
</gene>
<reference evidence="1" key="1">
    <citation type="submission" date="2019-03" db="EMBL/GenBank/DDBJ databases">
        <title>Single cell metagenomics reveals metabolic interactions within the superorganism composed of flagellate Streblomastix strix and complex community of Bacteroidetes bacteria on its surface.</title>
        <authorList>
            <person name="Treitli S.C."/>
            <person name="Kolisko M."/>
            <person name="Husnik F."/>
            <person name="Keeling P."/>
            <person name="Hampl V."/>
        </authorList>
    </citation>
    <scope>NUCLEOTIDE SEQUENCE</scope>
    <source>
        <strain evidence="1">STM</strain>
    </source>
</reference>
<name>A0A5J4Q424_9ZZZZ</name>
<accession>A0A5J4Q424</accession>
<protein>
    <submittedName>
        <fullName evidence="1">Uncharacterized protein</fullName>
    </submittedName>
</protein>